<proteinExistence type="predicted"/>
<dbReference type="AlphaFoldDB" id="A0A9W9BV95"/>
<name>A0A9W9BV95_9PLEO</name>
<feature type="compositionally biased region" description="Acidic residues" evidence="1">
    <location>
        <begin position="238"/>
        <end position="270"/>
    </location>
</feature>
<feature type="region of interest" description="Disordered" evidence="1">
    <location>
        <begin position="49"/>
        <end position="162"/>
    </location>
</feature>
<reference evidence="2" key="1">
    <citation type="submission" date="2022-10" db="EMBL/GenBank/DDBJ databases">
        <title>Tapping the CABI collections for fungal endophytes: first genome assemblies for Collariella, Neodidymelliopsis, Ascochyta clinopodiicola, Didymella pomorum, Didymosphaeria variabile, Neocosmospora piperis and Neocucurbitaria cava.</title>
        <authorList>
            <person name="Hill R."/>
        </authorList>
    </citation>
    <scope>NUCLEOTIDE SEQUENCE</scope>
    <source>
        <strain evidence="2">IMI 360193</strain>
    </source>
</reference>
<dbReference type="Proteomes" id="UP001140562">
    <property type="component" value="Unassembled WGS sequence"/>
</dbReference>
<evidence type="ECO:0000256" key="1">
    <source>
        <dbReference type="SAM" id="MobiDB-lite"/>
    </source>
</evidence>
<comment type="caution">
    <text evidence="2">The sequence shown here is derived from an EMBL/GenBank/DDBJ whole genome shotgun (WGS) entry which is preliminary data.</text>
</comment>
<dbReference type="EMBL" id="JAPEUV010000184">
    <property type="protein sequence ID" value="KAJ4330636.1"/>
    <property type="molecule type" value="Genomic_DNA"/>
</dbReference>
<evidence type="ECO:0000313" key="2">
    <source>
        <dbReference type="EMBL" id="KAJ4330636.1"/>
    </source>
</evidence>
<feature type="compositionally biased region" description="Low complexity" evidence="1">
    <location>
        <begin position="112"/>
        <end position="139"/>
    </location>
</feature>
<protein>
    <submittedName>
        <fullName evidence="2">Uncharacterized protein</fullName>
    </submittedName>
</protein>
<sequence length="466" mass="51038">MPSNDPPTLMTIPLEVRHQIFQHVAKRDTKPEKLLRYWFEKKEVKEKTAELLARNPNAGTPRAVYEGDRFEAEEREGSDEEDEDEEEDGDEDEDDEAEEQDEEMADNGDTVAPAAAIPIAPAPAQALNAADTANQQATTHGQQNSAAVPDETATSISAEQSDPLSGYDIKAAMDEATAAALAQIQGSADAVPDNASGPAQTPNQKSATAEDIDANMAEDEDETNGGVEGVAAEQEDAHMDEEADEDNCGNEDADGDSDEDMEDDDEDEDAAAGTAQPPPAPVVTSHRKWRHIPKFMHITRCPPPVELFLASKQLNAEAKNWFYDVSVVHIDATGSFAHTSFFEEALSQITEAAFSPMEDIRKVEITFVWDSTWLRSDRADSIFVTSILAQAPNLSEVTIHWHDSADDEEAVDLMNDVLMGFLGLDATVKVEPHYIAADAKPYRHSTAGKQRVEFQRIVNNGLDRLF</sequence>
<accession>A0A9W9BV95</accession>
<keyword evidence="3" id="KW-1185">Reference proteome</keyword>
<feature type="compositionally biased region" description="Polar residues" evidence="1">
    <location>
        <begin position="197"/>
        <end position="207"/>
    </location>
</feature>
<feature type="compositionally biased region" description="Acidic residues" evidence="1">
    <location>
        <begin position="73"/>
        <end position="106"/>
    </location>
</feature>
<feature type="compositionally biased region" description="Polar residues" evidence="1">
    <location>
        <begin position="140"/>
        <end position="162"/>
    </location>
</feature>
<dbReference type="OrthoDB" id="3795483at2759"/>
<evidence type="ECO:0000313" key="3">
    <source>
        <dbReference type="Proteomes" id="UP001140562"/>
    </source>
</evidence>
<feature type="region of interest" description="Disordered" evidence="1">
    <location>
        <begin position="184"/>
        <end position="286"/>
    </location>
</feature>
<organism evidence="2 3">
    <name type="scientific">Didymella glomerata</name>
    <dbReference type="NCBI Taxonomy" id="749621"/>
    <lineage>
        <taxon>Eukaryota</taxon>
        <taxon>Fungi</taxon>
        <taxon>Dikarya</taxon>
        <taxon>Ascomycota</taxon>
        <taxon>Pezizomycotina</taxon>
        <taxon>Dothideomycetes</taxon>
        <taxon>Pleosporomycetidae</taxon>
        <taxon>Pleosporales</taxon>
        <taxon>Pleosporineae</taxon>
        <taxon>Didymellaceae</taxon>
        <taxon>Didymella</taxon>
    </lineage>
</organism>
<gene>
    <name evidence="2" type="ORF">N0V87_009821</name>
</gene>
<feature type="compositionally biased region" description="Acidic residues" evidence="1">
    <location>
        <begin position="210"/>
        <end position="223"/>
    </location>
</feature>